<dbReference type="Gene3D" id="1.20.1440.170">
    <property type="entry name" value="Translation machinery-associated protein 16-like"/>
    <property type="match status" value="1"/>
</dbReference>
<keyword evidence="3" id="KW-1185">Reference proteome</keyword>
<dbReference type="HOGENOM" id="CLU_106785_0_0_1"/>
<dbReference type="InterPro" id="IPR021346">
    <property type="entry name" value="Tma16"/>
</dbReference>
<dbReference type="STRING" id="590646.G3BER8"/>
<dbReference type="GeneID" id="18246149"/>
<sequence length="177" mass="20436">MPLAHNLKKVSKSVASSKGSVHIKGRNFKKLNRATLRDRKLTNRKAEHLEQKQNELMIIKYIQEEVKQASDQEVFGLDSMKSYIENFLSRFDDEVEQLQGERRPGRPASARQQILEQLIQSEKSNYVSGIKVPNLSDKLTVDLLRKWNGTIGGVTAFKYINVYRDMKQIPTKEETMQ</sequence>
<evidence type="ECO:0000313" key="2">
    <source>
        <dbReference type="EMBL" id="EGV60577.1"/>
    </source>
</evidence>
<comment type="similarity">
    <text evidence="1">Belongs to the TMA16 family.</text>
</comment>
<dbReference type="PANTHER" id="PTHR13349">
    <property type="entry name" value="TRANSLATION MACHINERY-ASSOCIATED PROTEIN 16"/>
    <property type="match status" value="1"/>
</dbReference>
<dbReference type="AlphaFoldDB" id="G3BER8"/>
<dbReference type="KEGG" id="cten:18246149"/>
<accession>G3BER8</accession>
<evidence type="ECO:0000256" key="1">
    <source>
        <dbReference type="ARBA" id="ARBA00034127"/>
    </source>
</evidence>
<dbReference type="Proteomes" id="UP000000707">
    <property type="component" value="Unassembled WGS sequence"/>
</dbReference>
<organism evidence="3">
    <name type="scientific">Candida tenuis (strain ATCC 10573 / BCRC 21748 / CBS 615 / JCM 9827 / NBRC 10315 / NRRL Y-1498 / VKM Y-70)</name>
    <name type="common">Yeast</name>
    <name type="synonym">Yamadazyma tenuis</name>
    <dbReference type="NCBI Taxonomy" id="590646"/>
    <lineage>
        <taxon>Eukaryota</taxon>
        <taxon>Fungi</taxon>
        <taxon>Dikarya</taxon>
        <taxon>Ascomycota</taxon>
        <taxon>Saccharomycotina</taxon>
        <taxon>Pichiomycetes</taxon>
        <taxon>Debaryomycetaceae</taxon>
        <taxon>Yamadazyma</taxon>
    </lineage>
</organism>
<name>G3BER8_CANTC</name>
<protein>
    <recommendedName>
        <fullName evidence="4">Translation machinery-associated protein 16</fullName>
    </recommendedName>
</protein>
<dbReference type="eggNOG" id="ENOG502RY79">
    <property type="taxonomic scope" value="Eukaryota"/>
</dbReference>
<dbReference type="GO" id="GO:0005634">
    <property type="term" value="C:nucleus"/>
    <property type="evidence" value="ECO:0007669"/>
    <property type="project" value="TreeGrafter"/>
</dbReference>
<gene>
    <name evidence="2" type="ORF">CANTEDRAFT_109868</name>
</gene>
<dbReference type="Pfam" id="PF11176">
    <property type="entry name" value="Tma16"/>
    <property type="match status" value="1"/>
</dbReference>
<dbReference type="InterPro" id="IPR038356">
    <property type="entry name" value="Tma16_sf"/>
</dbReference>
<dbReference type="OrthoDB" id="270284at2759"/>
<evidence type="ECO:0008006" key="4">
    <source>
        <dbReference type="Google" id="ProtNLM"/>
    </source>
</evidence>
<dbReference type="EMBL" id="GL996528">
    <property type="protein sequence ID" value="EGV60577.1"/>
    <property type="molecule type" value="Genomic_DNA"/>
</dbReference>
<evidence type="ECO:0000313" key="3">
    <source>
        <dbReference type="Proteomes" id="UP000000707"/>
    </source>
</evidence>
<proteinExistence type="inferred from homology"/>
<reference evidence="2 3" key="1">
    <citation type="journal article" date="2011" name="Proc. Natl. Acad. Sci. U.S.A.">
        <title>Comparative genomics of xylose-fermenting fungi for enhanced biofuel production.</title>
        <authorList>
            <person name="Wohlbach D.J."/>
            <person name="Kuo A."/>
            <person name="Sato T.K."/>
            <person name="Potts K.M."/>
            <person name="Salamov A.A."/>
            <person name="LaButti K.M."/>
            <person name="Sun H."/>
            <person name="Clum A."/>
            <person name="Pangilinan J.L."/>
            <person name="Lindquist E.A."/>
            <person name="Lucas S."/>
            <person name="Lapidus A."/>
            <person name="Jin M."/>
            <person name="Gunawan C."/>
            <person name="Balan V."/>
            <person name="Dale B.E."/>
            <person name="Jeffries T.W."/>
            <person name="Zinkel R."/>
            <person name="Barry K.W."/>
            <person name="Grigoriev I.V."/>
            <person name="Gasch A.P."/>
        </authorList>
    </citation>
    <scope>NUCLEOTIDE SEQUENCE [LARGE SCALE GENOMIC DNA]</scope>
    <source>
        <strain evidence="3">ATCC 10573 / BCRC 21748 / CBS 615 / JCM 9827 / NBRC 10315 / NRRL Y-1498 / VKM Y-70</strain>
    </source>
</reference>
<dbReference type="PANTHER" id="PTHR13349:SF2">
    <property type="entry name" value="TRANSLATION MACHINERY-ASSOCIATED PROTEIN 16"/>
    <property type="match status" value="1"/>
</dbReference>